<evidence type="ECO:0000256" key="11">
    <source>
        <dbReference type="ARBA" id="ARBA00023303"/>
    </source>
</evidence>
<keyword evidence="6" id="KW-0631">Potassium channel</keyword>
<evidence type="ECO:0000256" key="4">
    <source>
        <dbReference type="ARBA" id="ARBA00022538"/>
    </source>
</evidence>
<evidence type="ECO:0000313" key="13">
    <source>
        <dbReference type="Proteomes" id="UP001432027"/>
    </source>
</evidence>
<keyword evidence="8" id="KW-1133">Transmembrane helix</keyword>
<dbReference type="EMBL" id="BTSX01000006">
    <property type="protein sequence ID" value="GMT07130.1"/>
    <property type="molecule type" value="Genomic_DNA"/>
</dbReference>
<evidence type="ECO:0000256" key="1">
    <source>
        <dbReference type="ARBA" id="ARBA00004127"/>
    </source>
</evidence>
<evidence type="ECO:0000256" key="3">
    <source>
        <dbReference type="ARBA" id="ARBA00022448"/>
    </source>
</evidence>
<evidence type="ECO:0008006" key="14">
    <source>
        <dbReference type="Google" id="ProtNLM"/>
    </source>
</evidence>
<dbReference type="InterPro" id="IPR007866">
    <property type="entry name" value="TRIC_channel"/>
</dbReference>
<accession>A0AAV5UJB4</accession>
<keyword evidence="4" id="KW-0633">Potassium transport</keyword>
<comment type="similarity">
    <text evidence="2">Belongs to the TMEM38 family.</text>
</comment>
<dbReference type="GO" id="GO:0016020">
    <property type="term" value="C:membrane"/>
    <property type="evidence" value="ECO:0007669"/>
    <property type="project" value="InterPro"/>
</dbReference>
<organism evidence="12 13">
    <name type="scientific">Pristionchus entomophagus</name>
    <dbReference type="NCBI Taxonomy" id="358040"/>
    <lineage>
        <taxon>Eukaryota</taxon>
        <taxon>Metazoa</taxon>
        <taxon>Ecdysozoa</taxon>
        <taxon>Nematoda</taxon>
        <taxon>Chromadorea</taxon>
        <taxon>Rhabditida</taxon>
        <taxon>Rhabditina</taxon>
        <taxon>Diplogasteromorpha</taxon>
        <taxon>Diplogasteroidea</taxon>
        <taxon>Neodiplogasteridae</taxon>
        <taxon>Pristionchus</taxon>
    </lineage>
</organism>
<keyword evidence="7" id="KW-0630">Potassium</keyword>
<evidence type="ECO:0000256" key="6">
    <source>
        <dbReference type="ARBA" id="ARBA00022826"/>
    </source>
</evidence>
<protein>
    <recommendedName>
        <fullName evidence="14">G protein-coupled receptor</fullName>
    </recommendedName>
</protein>
<dbReference type="GO" id="GO:0012505">
    <property type="term" value="C:endomembrane system"/>
    <property type="evidence" value="ECO:0007669"/>
    <property type="project" value="UniProtKB-SubCell"/>
</dbReference>
<keyword evidence="9" id="KW-0406">Ion transport</keyword>
<evidence type="ECO:0000313" key="12">
    <source>
        <dbReference type="EMBL" id="GMT07130.1"/>
    </source>
</evidence>
<comment type="subcellular location">
    <subcellularLocation>
        <location evidence="1">Endomembrane system</location>
        <topology evidence="1">Multi-pass membrane protein</topology>
    </subcellularLocation>
</comment>
<gene>
    <name evidence="12" type="ORF">PENTCL1PPCAC_29304</name>
</gene>
<evidence type="ECO:0000256" key="7">
    <source>
        <dbReference type="ARBA" id="ARBA00022958"/>
    </source>
</evidence>
<dbReference type="Pfam" id="PF05197">
    <property type="entry name" value="TRIC"/>
    <property type="match status" value="1"/>
</dbReference>
<dbReference type="GO" id="GO:0042802">
    <property type="term" value="F:identical protein binding"/>
    <property type="evidence" value="ECO:0007669"/>
    <property type="project" value="InterPro"/>
</dbReference>
<keyword evidence="3" id="KW-0813">Transport</keyword>
<evidence type="ECO:0000256" key="2">
    <source>
        <dbReference type="ARBA" id="ARBA00005766"/>
    </source>
</evidence>
<keyword evidence="11" id="KW-0407">Ion channel</keyword>
<reference evidence="12" key="1">
    <citation type="submission" date="2023-10" db="EMBL/GenBank/DDBJ databases">
        <title>Genome assembly of Pristionchus species.</title>
        <authorList>
            <person name="Yoshida K."/>
            <person name="Sommer R.J."/>
        </authorList>
    </citation>
    <scope>NUCLEOTIDE SEQUENCE</scope>
    <source>
        <strain evidence="12">RS0144</strain>
    </source>
</reference>
<evidence type="ECO:0000256" key="9">
    <source>
        <dbReference type="ARBA" id="ARBA00023065"/>
    </source>
</evidence>
<comment type="caution">
    <text evidence="12">The sequence shown here is derived from an EMBL/GenBank/DDBJ whole genome shotgun (WGS) entry which is preliminary data.</text>
</comment>
<keyword evidence="10" id="KW-0472">Membrane</keyword>
<sequence>MQLDETLGALESQGLALRTFVQGVCPLLEIVHYVLSALLVREDFSRRWSVGNPIGSWLFTTTRCLSNLFISHFLLGSVLSVDSGVLIDGLTDVTKLTKITIIWGLVFFSPGDFFYELFAPRTPARQAFVLLKEVQRAHKVYLGWSEVPSADSLTKFVSAARGAGAGLIRNMQQILMGTGSLSTTNEFIHPSTPAKIAIASAAAFTFIDVNRNLTYLVVVHCVIAIKAAALAGKPLLGLR</sequence>
<dbReference type="Proteomes" id="UP001432027">
    <property type="component" value="Unassembled WGS sequence"/>
</dbReference>
<proteinExistence type="inferred from homology"/>
<evidence type="ECO:0000256" key="10">
    <source>
        <dbReference type="ARBA" id="ARBA00023136"/>
    </source>
</evidence>
<dbReference type="AlphaFoldDB" id="A0AAV5UJB4"/>
<evidence type="ECO:0000256" key="8">
    <source>
        <dbReference type="ARBA" id="ARBA00022989"/>
    </source>
</evidence>
<evidence type="ECO:0000256" key="5">
    <source>
        <dbReference type="ARBA" id="ARBA00022692"/>
    </source>
</evidence>
<keyword evidence="13" id="KW-1185">Reference proteome</keyword>
<dbReference type="PANTHER" id="PTHR12454:SF11">
    <property type="entry name" value="GH25683P"/>
    <property type="match status" value="1"/>
</dbReference>
<dbReference type="PANTHER" id="PTHR12454">
    <property type="entry name" value="TRIMERIC INTRACELLULAR CATION CHANNEL"/>
    <property type="match status" value="1"/>
</dbReference>
<name>A0AAV5UJB4_9BILA</name>
<keyword evidence="5" id="KW-0812">Transmembrane</keyword>
<dbReference type="GO" id="GO:0005267">
    <property type="term" value="F:potassium channel activity"/>
    <property type="evidence" value="ECO:0007669"/>
    <property type="project" value="UniProtKB-KW"/>
</dbReference>